<keyword evidence="1 5" id="KW-0645">Protease</keyword>
<dbReference type="PANTHER" id="PTHR24252">
    <property type="entry name" value="ACROSIN-RELATED"/>
    <property type="match status" value="1"/>
</dbReference>
<keyword evidence="9" id="KW-1185">Reference proteome</keyword>
<name>A0A8J2RTU6_9CRUS</name>
<gene>
    <name evidence="8" type="ORF">DGAL_LOCUS10435</name>
</gene>
<dbReference type="InterPro" id="IPR043504">
    <property type="entry name" value="Peptidase_S1_PA_chymotrypsin"/>
</dbReference>
<feature type="chain" id="PRO_5035257691" description="Peptidase S1 domain-containing protein" evidence="6">
    <location>
        <begin position="29"/>
        <end position="453"/>
    </location>
</feature>
<dbReference type="GO" id="GO:0004252">
    <property type="term" value="F:serine-type endopeptidase activity"/>
    <property type="evidence" value="ECO:0007669"/>
    <property type="project" value="InterPro"/>
</dbReference>
<feature type="domain" description="Peptidase S1" evidence="7">
    <location>
        <begin position="214"/>
        <end position="452"/>
    </location>
</feature>
<dbReference type="PROSITE" id="PS00135">
    <property type="entry name" value="TRYPSIN_SER"/>
    <property type="match status" value="1"/>
</dbReference>
<dbReference type="PROSITE" id="PS00134">
    <property type="entry name" value="TRYPSIN_HIS"/>
    <property type="match status" value="1"/>
</dbReference>
<dbReference type="OrthoDB" id="546450at2759"/>
<dbReference type="Proteomes" id="UP000789390">
    <property type="component" value="Unassembled WGS sequence"/>
</dbReference>
<reference evidence="8" key="1">
    <citation type="submission" date="2021-11" db="EMBL/GenBank/DDBJ databases">
        <authorList>
            <person name="Schell T."/>
        </authorList>
    </citation>
    <scope>NUCLEOTIDE SEQUENCE</scope>
    <source>
        <strain evidence="8">M5</strain>
    </source>
</reference>
<organism evidence="8 9">
    <name type="scientific">Daphnia galeata</name>
    <dbReference type="NCBI Taxonomy" id="27404"/>
    <lineage>
        <taxon>Eukaryota</taxon>
        <taxon>Metazoa</taxon>
        <taxon>Ecdysozoa</taxon>
        <taxon>Arthropoda</taxon>
        <taxon>Crustacea</taxon>
        <taxon>Branchiopoda</taxon>
        <taxon>Diplostraca</taxon>
        <taxon>Cladocera</taxon>
        <taxon>Anomopoda</taxon>
        <taxon>Daphniidae</taxon>
        <taxon>Daphnia</taxon>
    </lineage>
</organism>
<keyword evidence="3 5" id="KW-0720">Serine protease</keyword>
<dbReference type="PROSITE" id="PS50240">
    <property type="entry name" value="TRYPSIN_DOM"/>
    <property type="match status" value="1"/>
</dbReference>
<feature type="signal peptide" evidence="6">
    <location>
        <begin position="1"/>
        <end position="28"/>
    </location>
</feature>
<dbReference type="InterPro" id="IPR018114">
    <property type="entry name" value="TRYPSIN_HIS"/>
</dbReference>
<dbReference type="CDD" id="cd00190">
    <property type="entry name" value="Tryp_SPc"/>
    <property type="match status" value="1"/>
</dbReference>
<evidence type="ECO:0000256" key="5">
    <source>
        <dbReference type="RuleBase" id="RU363034"/>
    </source>
</evidence>
<dbReference type="InterPro" id="IPR009003">
    <property type="entry name" value="Peptidase_S1_PA"/>
</dbReference>
<evidence type="ECO:0000256" key="2">
    <source>
        <dbReference type="ARBA" id="ARBA00022801"/>
    </source>
</evidence>
<evidence type="ECO:0000256" key="6">
    <source>
        <dbReference type="SAM" id="SignalP"/>
    </source>
</evidence>
<dbReference type="EMBL" id="CAKKLH010000257">
    <property type="protein sequence ID" value="CAH0107145.1"/>
    <property type="molecule type" value="Genomic_DNA"/>
</dbReference>
<dbReference type="FunFam" id="2.40.10.10:FF:000006">
    <property type="entry name" value="Serine proteinase stubble"/>
    <property type="match status" value="1"/>
</dbReference>
<proteinExistence type="predicted"/>
<dbReference type="PROSITE" id="PS51257">
    <property type="entry name" value="PROKAR_LIPOPROTEIN"/>
    <property type="match status" value="1"/>
</dbReference>
<evidence type="ECO:0000259" key="7">
    <source>
        <dbReference type="PROSITE" id="PS50240"/>
    </source>
</evidence>
<evidence type="ECO:0000313" key="8">
    <source>
        <dbReference type="EMBL" id="CAH0107145.1"/>
    </source>
</evidence>
<evidence type="ECO:0000256" key="3">
    <source>
        <dbReference type="ARBA" id="ARBA00022825"/>
    </source>
</evidence>
<dbReference type="InterPro" id="IPR001254">
    <property type="entry name" value="Trypsin_dom"/>
</dbReference>
<sequence>MTQVRNLSKASAVLFFVTILFSSCTVSGRVYQTSDTVVIEAGDMEDGDELFQSTHLLSNAFMKVKERTCLTREGNIGFCTSIRSCYPALNKFSHWTNLESRTIAIRGPCVYHREDDRQVYGVCCPTISDYDYENDDHFYSPIPSMPINPFTGIPYGPSHIHSWIHNLQTKPPNTKTTSDDYEDDSTEEYIEPFKQTPNCGVGPARRANIDGHRIVGGSDASPNSWPFMAALRFSGKFLCGGSLIAPNKILTAAHCVSALFGLRHRLTVDLGMHNLQTGDAQVTKKVRRIKIFWGFNFRSKFNNDIAILTLTERVTYTPTISPVCLPPIGGARDLYEDNNATVIGWGSLNYSGSPIPAVLQEVTVRVTANSHCKESYKSAGFQIVDNTMLCAAAPGKDACRGDSGGPLVVQSKSGGWTQIGIVSFGVDCAHEKYPGVFTRVATFRQWIRRSANV</sequence>
<accession>A0A8J2RTU6</accession>
<dbReference type="PANTHER" id="PTHR24252:SF7">
    <property type="entry name" value="HYALIN"/>
    <property type="match status" value="1"/>
</dbReference>
<keyword evidence="4" id="KW-1015">Disulfide bond</keyword>
<dbReference type="SMART" id="SM00020">
    <property type="entry name" value="Tryp_SPc"/>
    <property type="match status" value="1"/>
</dbReference>
<dbReference type="Pfam" id="PF00089">
    <property type="entry name" value="Trypsin"/>
    <property type="match status" value="1"/>
</dbReference>
<evidence type="ECO:0000313" key="9">
    <source>
        <dbReference type="Proteomes" id="UP000789390"/>
    </source>
</evidence>
<dbReference type="GO" id="GO:0006508">
    <property type="term" value="P:proteolysis"/>
    <property type="evidence" value="ECO:0007669"/>
    <property type="project" value="UniProtKB-KW"/>
</dbReference>
<dbReference type="InterPro" id="IPR033116">
    <property type="entry name" value="TRYPSIN_SER"/>
</dbReference>
<dbReference type="SUPFAM" id="SSF50494">
    <property type="entry name" value="Trypsin-like serine proteases"/>
    <property type="match status" value="1"/>
</dbReference>
<protein>
    <recommendedName>
        <fullName evidence="7">Peptidase S1 domain-containing protein</fullName>
    </recommendedName>
</protein>
<keyword evidence="2 5" id="KW-0378">Hydrolase</keyword>
<evidence type="ECO:0000256" key="1">
    <source>
        <dbReference type="ARBA" id="ARBA00022670"/>
    </source>
</evidence>
<dbReference type="PRINTS" id="PR00722">
    <property type="entry name" value="CHYMOTRYPSIN"/>
</dbReference>
<keyword evidence="6" id="KW-0732">Signal</keyword>
<evidence type="ECO:0000256" key="4">
    <source>
        <dbReference type="ARBA" id="ARBA00023157"/>
    </source>
</evidence>
<comment type="caution">
    <text evidence="8">The sequence shown here is derived from an EMBL/GenBank/DDBJ whole genome shotgun (WGS) entry which is preliminary data.</text>
</comment>
<dbReference type="Gene3D" id="2.40.10.10">
    <property type="entry name" value="Trypsin-like serine proteases"/>
    <property type="match status" value="1"/>
</dbReference>
<dbReference type="InterPro" id="IPR001314">
    <property type="entry name" value="Peptidase_S1A"/>
</dbReference>
<dbReference type="AlphaFoldDB" id="A0A8J2RTU6"/>